<dbReference type="RefSeq" id="WP_167505699.1">
    <property type="nucleotide sequence ID" value="NZ_JAALLH010000003.1"/>
</dbReference>
<dbReference type="AlphaFoldDB" id="A0A7X5XF20"/>
<dbReference type="InterPro" id="IPR046229">
    <property type="entry name" value="TnpC-like"/>
</dbReference>
<proteinExistence type="predicted"/>
<feature type="coiled-coil region" evidence="1">
    <location>
        <begin position="13"/>
        <end position="40"/>
    </location>
</feature>
<organism evidence="2 3">
    <name type="scientific">Streptomyces malaysiensis</name>
    <dbReference type="NCBI Taxonomy" id="92644"/>
    <lineage>
        <taxon>Bacteria</taxon>
        <taxon>Bacillati</taxon>
        <taxon>Actinomycetota</taxon>
        <taxon>Actinomycetes</taxon>
        <taxon>Kitasatosporales</taxon>
        <taxon>Streptomycetaceae</taxon>
        <taxon>Streptomyces</taxon>
        <taxon>Streptomyces violaceusniger group</taxon>
    </lineage>
</organism>
<comment type="caution">
    <text evidence="2">The sequence shown here is derived from an EMBL/GenBank/DDBJ whole genome shotgun (WGS) entry which is preliminary data.</text>
</comment>
<feature type="coiled-coil region" evidence="1">
    <location>
        <begin position="140"/>
        <end position="188"/>
    </location>
</feature>
<evidence type="ECO:0000313" key="2">
    <source>
        <dbReference type="EMBL" id="NIY70796.1"/>
    </source>
</evidence>
<accession>A0A7X5XF20</accession>
<dbReference type="Pfam" id="PF19776">
    <property type="entry name" value="DUF6262"/>
    <property type="match status" value="1"/>
</dbReference>
<dbReference type="Gene3D" id="1.10.287.1490">
    <property type="match status" value="1"/>
</dbReference>
<evidence type="ECO:0000313" key="3">
    <source>
        <dbReference type="Proteomes" id="UP000536624"/>
    </source>
</evidence>
<sequence length="188" mass="21761">MIASTAAAIAARHRQTQDKLARVEKALGQLRRERGRLTVRAVAERAGVSATFLYENAEARALVKNVTAEHHSRHDRRAQEEHDRIEASWRERALNAEDELSRTQKEIFAQRRQIGELMGRLRDFDQRVPGESVQHLATENTTLKHRVHQLTQEHRKLQERLEGARSNLRFAEKRIANLEAELLERGQQ</sequence>
<gene>
    <name evidence="2" type="ORF">SMALB_8978</name>
</gene>
<reference evidence="2 3" key="1">
    <citation type="submission" date="2020-02" db="EMBL/GenBank/DDBJ databases">
        <title>Streptomyces malaysiensis DSM14702 (JHCC583434, PFL_A843) Genome sequencing and assembly.</title>
        <authorList>
            <person name="Samborskyy M."/>
        </authorList>
    </citation>
    <scope>NUCLEOTIDE SEQUENCE [LARGE SCALE GENOMIC DNA]</scope>
    <source>
        <strain evidence="2 3">DSM 14702</strain>
    </source>
</reference>
<evidence type="ECO:0000256" key="1">
    <source>
        <dbReference type="SAM" id="Coils"/>
    </source>
</evidence>
<protein>
    <submittedName>
        <fullName evidence="2">Uncharacterized protein</fullName>
    </submittedName>
</protein>
<dbReference type="EMBL" id="JAALLH010000003">
    <property type="protein sequence ID" value="NIY70796.1"/>
    <property type="molecule type" value="Genomic_DNA"/>
</dbReference>
<feature type="coiled-coil region" evidence="1">
    <location>
        <begin position="86"/>
        <end position="113"/>
    </location>
</feature>
<dbReference type="Proteomes" id="UP000536624">
    <property type="component" value="Unassembled WGS sequence"/>
</dbReference>
<name>A0A7X5XF20_STRMQ</name>
<keyword evidence="1" id="KW-0175">Coiled coil</keyword>